<dbReference type="InterPro" id="IPR036300">
    <property type="entry name" value="MIR_dom_sf"/>
</dbReference>
<protein>
    <recommendedName>
        <fullName evidence="4 14">Dolichyl-phosphate-mannose--protein mannosyltransferase</fullName>
        <ecNumber evidence="4 14">2.4.1.109</ecNumber>
    </recommendedName>
</protein>
<evidence type="ECO:0000256" key="8">
    <source>
        <dbReference type="ARBA" id="ARBA00022737"/>
    </source>
</evidence>
<evidence type="ECO:0000313" key="16">
    <source>
        <dbReference type="EMBL" id="ODV94771.1"/>
    </source>
</evidence>
<feature type="transmembrane region" description="Helical" evidence="14">
    <location>
        <begin position="710"/>
        <end position="730"/>
    </location>
</feature>
<sequence length="758" mass="87055">MVSAAKKKSSSASTSEVLTSKSKLDDDILVPVEKSNSAIDLRKESQYRVVCGILTVIAFFTRYYSISYPNEVVFDEVHFGKFAAYYIERTYFFDLHPPFAKLLIAAIGYLVGFNGKFKFDNIGDNYVTNNVPYIPLRCLSAVLGTLTVPVMFNTMKECGYSVQTCAFAACLVLFDNAHVAETRLILLDATLILSVALSLFCYVKFTKQRNSPFKLQWWKWLIATGISLSCVISTKYVGVFTFFTIGFAVLVDLWALLDYKKGLTIKQFYRHFISRFISLLVLPFIIYLSWFYVHFAILTKSGPGDAFMSPEFQETLGDSPLAREAKAVNYYDIITIKHKDTQAYLHSHHYHYPLRYEDGRVSSQGQQVTAFEGEDMYNNWEILPVKEYDENDKLNHAVRQSDVIRLKHVGTGGYLLTHDVASPLFPTNEEFVVINPELGDNERFNDTLFKLDPFDKKKGSILKTKASLIKFLHVPTMVAMWTHNDELLPDWGFHQQEVNGNKNVQSSENIWFIEEIVDLSDERKAYVPKSIKTLPFLAKWLELQKQMFEQNNKLTSDHPFASEPGTWPFSLSGVSFWTNDNERKQIFFIGNITGFWIEVSFLCCYIGLVLGDQLTRQRNVKLLNDKSRSRLYNTLGFFFMGWCLHYLPFFLMSRQKFLHHYLPAHLIAALFSGGLLEFMFTDNRADSLKSKEEITERKQKGGQNSVNSTLLTPLIVLLLSVLIWNFIYFAPITYGNTTLSVPEVQARQWLGMKLHFAK</sequence>
<dbReference type="CDD" id="cd23285">
    <property type="entry name" value="beta-trefoil_MIR_PMT4-like"/>
    <property type="match status" value="1"/>
</dbReference>
<dbReference type="STRING" id="669874.A0A1E4TSP3"/>
<dbReference type="Proteomes" id="UP000094236">
    <property type="component" value="Unassembled WGS sequence"/>
</dbReference>
<name>A0A1E4TSP3_PACTA</name>
<keyword evidence="10 14" id="KW-1133">Transmembrane helix</keyword>
<comment type="catalytic activity">
    <reaction evidence="12 14">
        <text>a di-trans,poly-cis-dolichyl beta-D-mannosyl phosphate + L-threonyl-[protein] = 3-O-(alpha-D-mannosyl)-L-threonyl-[protein] + a di-trans,poly-cis-dolichyl phosphate + H(+)</text>
        <dbReference type="Rhea" id="RHEA:53396"/>
        <dbReference type="Rhea" id="RHEA-COMP:11060"/>
        <dbReference type="Rhea" id="RHEA-COMP:13547"/>
        <dbReference type="Rhea" id="RHEA-COMP:19498"/>
        <dbReference type="Rhea" id="RHEA-COMP:19501"/>
        <dbReference type="ChEBI" id="CHEBI:15378"/>
        <dbReference type="ChEBI" id="CHEBI:30013"/>
        <dbReference type="ChEBI" id="CHEBI:57683"/>
        <dbReference type="ChEBI" id="CHEBI:58211"/>
        <dbReference type="ChEBI" id="CHEBI:137323"/>
        <dbReference type="EC" id="2.4.1.109"/>
    </reaction>
</comment>
<dbReference type="EC" id="2.4.1.109" evidence="4 14"/>
<evidence type="ECO:0000256" key="4">
    <source>
        <dbReference type="ARBA" id="ARBA00012839"/>
    </source>
</evidence>
<keyword evidence="11 14" id="KW-0472">Membrane</keyword>
<evidence type="ECO:0000256" key="14">
    <source>
        <dbReference type="RuleBase" id="RU367007"/>
    </source>
</evidence>
<dbReference type="GO" id="GO:1900101">
    <property type="term" value="P:regulation of endoplasmic reticulum unfolded protein response"/>
    <property type="evidence" value="ECO:0007669"/>
    <property type="project" value="EnsemblFungi"/>
</dbReference>
<keyword evidence="7 14" id="KW-0812">Transmembrane</keyword>
<dbReference type="InterPro" id="IPR027005">
    <property type="entry name" value="PMT-like"/>
</dbReference>
<feature type="transmembrane region" description="Helical" evidence="14">
    <location>
        <begin position="586"/>
        <end position="610"/>
    </location>
</feature>
<evidence type="ECO:0000259" key="15">
    <source>
        <dbReference type="PROSITE" id="PS50919"/>
    </source>
</evidence>
<evidence type="ECO:0000256" key="10">
    <source>
        <dbReference type="ARBA" id="ARBA00022989"/>
    </source>
</evidence>
<dbReference type="PROSITE" id="PS50919">
    <property type="entry name" value="MIR"/>
    <property type="match status" value="3"/>
</dbReference>
<dbReference type="PANTHER" id="PTHR10050">
    <property type="entry name" value="DOLICHYL-PHOSPHATE-MANNOSE--PROTEIN MANNOSYLTRANSFERASE"/>
    <property type="match status" value="1"/>
</dbReference>
<evidence type="ECO:0000256" key="13">
    <source>
        <dbReference type="ARBA" id="ARBA00045102"/>
    </source>
</evidence>
<feature type="domain" description="MIR" evidence="15">
    <location>
        <begin position="395"/>
        <end position="454"/>
    </location>
</feature>
<dbReference type="Pfam" id="PF16192">
    <property type="entry name" value="PMT_4TMC"/>
    <property type="match status" value="1"/>
</dbReference>
<feature type="domain" description="MIR" evidence="15">
    <location>
        <begin position="325"/>
        <end position="385"/>
    </location>
</feature>
<evidence type="ECO:0000256" key="2">
    <source>
        <dbReference type="ARBA" id="ARBA00004922"/>
    </source>
</evidence>
<evidence type="ECO:0000256" key="1">
    <source>
        <dbReference type="ARBA" id="ARBA00004477"/>
    </source>
</evidence>
<feature type="transmembrane region" description="Helical" evidence="14">
    <location>
        <begin position="272"/>
        <end position="293"/>
    </location>
</feature>
<comment type="function">
    <text evidence="14">Transfers mannose from Dol-P-mannose to Ser or Thr residues on proteins.</text>
</comment>
<feature type="transmembrane region" description="Helical" evidence="14">
    <location>
        <begin position="240"/>
        <end position="260"/>
    </location>
</feature>
<feature type="domain" description="MIR" evidence="15">
    <location>
        <begin position="459"/>
        <end position="516"/>
    </location>
</feature>
<keyword evidence="17" id="KW-1185">Reference proteome</keyword>
<accession>A0A1E4TSP3</accession>
<feature type="transmembrane region" description="Helical" evidence="14">
    <location>
        <begin position="217"/>
        <end position="234"/>
    </location>
</feature>
<keyword evidence="5 14" id="KW-0328">Glycosyltransferase</keyword>
<feature type="transmembrane region" description="Helical" evidence="14">
    <location>
        <begin position="95"/>
        <end position="113"/>
    </location>
</feature>
<proteinExistence type="inferred from homology"/>
<feature type="transmembrane region" description="Helical" evidence="14">
    <location>
        <begin position="184"/>
        <end position="205"/>
    </location>
</feature>
<dbReference type="Pfam" id="PF02366">
    <property type="entry name" value="PMT"/>
    <property type="match status" value="1"/>
</dbReference>
<dbReference type="EMBL" id="KV454015">
    <property type="protein sequence ID" value="ODV94771.1"/>
    <property type="molecule type" value="Genomic_DNA"/>
</dbReference>
<feature type="transmembrane region" description="Helical" evidence="14">
    <location>
        <begin position="631"/>
        <end position="649"/>
    </location>
</feature>
<comment type="similarity">
    <text evidence="3 14">Belongs to the glycosyltransferase 39 family.</text>
</comment>
<keyword evidence="9 14" id="KW-0256">Endoplasmic reticulum</keyword>
<dbReference type="GO" id="GO:0042802">
    <property type="term" value="F:identical protein binding"/>
    <property type="evidence" value="ECO:0007669"/>
    <property type="project" value="EnsemblFungi"/>
</dbReference>
<evidence type="ECO:0000256" key="12">
    <source>
        <dbReference type="ARBA" id="ARBA00045085"/>
    </source>
</evidence>
<dbReference type="InterPro" id="IPR016093">
    <property type="entry name" value="MIR_motif"/>
</dbReference>
<dbReference type="AlphaFoldDB" id="A0A1E4TSP3"/>
<dbReference type="InterPro" id="IPR032421">
    <property type="entry name" value="PMT_4TMC"/>
</dbReference>
<comment type="pathway">
    <text evidence="2 14">Protein modification; protein glycosylation.</text>
</comment>
<dbReference type="OrthoDB" id="292747at2759"/>
<reference evidence="17" key="1">
    <citation type="submission" date="2016-05" db="EMBL/GenBank/DDBJ databases">
        <title>Comparative genomics of biotechnologically important yeasts.</title>
        <authorList>
            <consortium name="DOE Joint Genome Institute"/>
            <person name="Riley R."/>
            <person name="Haridas S."/>
            <person name="Wolfe K.H."/>
            <person name="Lopes M.R."/>
            <person name="Hittinger C.T."/>
            <person name="Goker M."/>
            <person name="Salamov A."/>
            <person name="Wisecaver J."/>
            <person name="Long T.M."/>
            <person name="Aerts A.L."/>
            <person name="Barry K."/>
            <person name="Choi C."/>
            <person name="Clum A."/>
            <person name="Coughlan A.Y."/>
            <person name="Deshpande S."/>
            <person name="Douglass A.P."/>
            <person name="Hanson S.J."/>
            <person name="Klenk H.-P."/>
            <person name="Labutti K."/>
            <person name="Lapidus A."/>
            <person name="Lindquist E."/>
            <person name="Lipzen A."/>
            <person name="Meier-Kolthoff J.P."/>
            <person name="Ohm R.A."/>
            <person name="Otillar R.P."/>
            <person name="Pangilinan J."/>
            <person name="Peng Y."/>
            <person name="Rokas A."/>
            <person name="Rosa C.A."/>
            <person name="Scheuner C."/>
            <person name="Sibirny A.A."/>
            <person name="Slot J.C."/>
            <person name="Stielow J.B."/>
            <person name="Sun H."/>
            <person name="Kurtzman C.P."/>
            <person name="Blackwell M."/>
            <person name="Grigoriev I.V."/>
            <person name="Jeffries T.W."/>
        </authorList>
    </citation>
    <scope>NUCLEOTIDE SEQUENCE [LARGE SCALE GENOMIC DNA]</scope>
    <source>
        <strain evidence="17">NRRL Y-2460</strain>
    </source>
</reference>
<comment type="subcellular location">
    <subcellularLocation>
        <location evidence="1 14">Endoplasmic reticulum membrane</location>
        <topology evidence="1 14">Multi-pass membrane protein</topology>
    </subcellularLocation>
</comment>
<dbReference type="SMART" id="SM00472">
    <property type="entry name" value="MIR"/>
    <property type="match status" value="3"/>
</dbReference>
<gene>
    <name evidence="16" type="ORF">PACTADRAFT_50632</name>
</gene>
<evidence type="ECO:0000256" key="7">
    <source>
        <dbReference type="ARBA" id="ARBA00022692"/>
    </source>
</evidence>
<feature type="transmembrane region" description="Helical" evidence="14">
    <location>
        <begin position="47"/>
        <end position="66"/>
    </location>
</feature>
<dbReference type="UniPathway" id="UPA00378"/>
<dbReference type="SUPFAM" id="SSF82109">
    <property type="entry name" value="MIR domain"/>
    <property type="match status" value="1"/>
</dbReference>
<dbReference type="GO" id="GO:0004169">
    <property type="term" value="F:dolichyl-phosphate-mannose-protein mannosyltransferase activity"/>
    <property type="evidence" value="ECO:0007669"/>
    <property type="project" value="UniProtKB-UniRule"/>
</dbReference>
<evidence type="ECO:0000256" key="11">
    <source>
        <dbReference type="ARBA" id="ARBA00023136"/>
    </source>
</evidence>
<organism evidence="16 17">
    <name type="scientific">Pachysolen tannophilus NRRL Y-2460</name>
    <dbReference type="NCBI Taxonomy" id="669874"/>
    <lineage>
        <taxon>Eukaryota</taxon>
        <taxon>Fungi</taxon>
        <taxon>Dikarya</taxon>
        <taxon>Ascomycota</taxon>
        <taxon>Saccharomycotina</taxon>
        <taxon>Pichiomycetes</taxon>
        <taxon>Pachysolenaceae</taxon>
        <taxon>Pachysolen</taxon>
    </lineage>
</organism>
<comment type="catalytic activity">
    <reaction evidence="13 14">
        <text>a di-trans,poly-cis-dolichyl beta-D-mannosyl phosphate + L-seryl-[protein] = 3-O-(alpha-D-mannosyl)-L-seryl-[protein] + a di-trans,poly-cis-dolichyl phosphate + H(+)</text>
        <dbReference type="Rhea" id="RHEA:17377"/>
        <dbReference type="Rhea" id="RHEA-COMP:9863"/>
        <dbReference type="Rhea" id="RHEA-COMP:13546"/>
        <dbReference type="Rhea" id="RHEA-COMP:19498"/>
        <dbReference type="Rhea" id="RHEA-COMP:19501"/>
        <dbReference type="ChEBI" id="CHEBI:15378"/>
        <dbReference type="ChEBI" id="CHEBI:29999"/>
        <dbReference type="ChEBI" id="CHEBI:57683"/>
        <dbReference type="ChEBI" id="CHEBI:58211"/>
        <dbReference type="ChEBI" id="CHEBI:137321"/>
        <dbReference type="EC" id="2.4.1.109"/>
    </reaction>
</comment>
<evidence type="ECO:0000256" key="3">
    <source>
        <dbReference type="ARBA" id="ARBA00007222"/>
    </source>
</evidence>
<dbReference type="Gene3D" id="2.80.10.50">
    <property type="match status" value="1"/>
</dbReference>
<keyword evidence="8" id="KW-0677">Repeat</keyword>
<dbReference type="InterPro" id="IPR003342">
    <property type="entry name" value="ArnT-like_N"/>
</dbReference>
<dbReference type="GO" id="GO:0097586">
    <property type="term" value="C:dolichyl-phosphate-mannose-protein mannosyltransferase Pmt4p homodimer complex"/>
    <property type="evidence" value="ECO:0007669"/>
    <property type="project" value="EnsemblFungi"/>
</dbReference>
<feature type="transmembrane region" description="Helical" evidence="14">
    <location>
        <begin position="661"/>
        <end position="680"/>
    </location>
</feature>
<evidence type="ECO:0000313" key="17">
    <source>
        <dbReference type="Proteomes" id="UP000094236"/>
    </source>
</evidence>
<feature type="transmembrane region" description="Helical" evidence="14">
    <location>
        <begin position="134"/>
        <end position="152"/>
    </location>
</feature>
<evidence type="ECO:0000256" key="6">
    <source>
        <dbReference type="ARBA" id="ARBA00022679"/>
    </source>
</evidence>
<evidence type="ECO:0000256" key="5">
    <source>
        <dbReference type="ARBA" id="ARBA00022676"/>
    </source>
</evidence>
<keyword evidence="6 14" id="KW-0808">Transferase</keyword>
<evidence type="ECO:0000256" key="9">
    <source>
        <dbReference type="ARBA" id="ARBA00022824"/>
    </source>
</evidence>
<dbReference type="Pfam" id="PF02815">
    <property type="entry name" value="MIR"/>
    <property type="match status" value="1"/>
</dbReference>
<dbReference type="PANTHER" id="PTHR10050:SF51">
    <property type="entry name" value="PROTEIN O-MANNOSYL-TRANSFERASE 1"/>
    <property type="match status" value="1"/>
</dbReference>